<keyword evidence="5" id="KW-1185">Reference proteome</keyword>
<evidence type="ECO:0000259" key="2">
    <source>
        <dbReference type="PROSITE" id="PS50883"/>
    </source>
</evidence>
<dbReference type="SMART" id="SM00267">
    <property type="entry name" value="GGDEF"/>
    <property type="match status" value="2"/>
</dbReference>
<dbReference type="CDD" id="cd01948">
    <property type="entry name" value="EAL"/>
    <property type="match status" value="1"/>
</dbReference>
<dbReference type="CDD" id="cd01949">
    <property type="entry name" value="GGDEF"/>
    <property type="match status" value="2"/>
</dbReference>
<evidence type="ECO:0000313" key="5">
    <source>
        <dbReference type="Proteomes" id="UP000198508"/>
    </source>
</evidence>
<dbReference type="SUPFAM" id="SSF55073">
    <property type="entry name" value="Nucleotide cyclase"/>
    <property type="match status" value="2"/>
</dbReference>
<dbReference type="CDD" id="cd00130">
    <property type="entry name" value="PAS"/>
    <property type="match status" value="1"/>
</dbReference>
<dbReference type="InterPro" id="IPR013655">
    <property type="entry name" value="PAS_fold_3"/>
</dbReference>
<dbReference type="Pfam" id="PF13426">
    <property type="entry name" value="PAS_9"/>
    <property type="match status" value="1"/>
</dbReference>
<feature type="domain" description="GGDEF" evidence="3">
    <location>
        <begin position="197"/>
        <end position="332"/>
    </location>
</feature>
<dbReference type="Proteomes" id="UP000198508">
    <property type="component" value="Unassembled WGS sequence"/>
</dbReference>
<feature type="domain" description="PAS" evidence="1">
    <location>
        <begin position="47"/>
        <end position="89"/>
    </location>
</feature>
<dbReference type="PROSITE" id="PS50883">
    <property type="entry name" value="EAL"/>
    <property type="match status" value="1"/>
</dbReference>
<dbReference type="SUPFAM" id="SSF55785">
    <property type="entry name" value="PYP-like sensor domain (PAS domain)"/>
    <property type="match status" value="1"/>
</dbReference>
<dbReference type="SUPFAM" id="SSF141868">
    <property type="entry name" value="EAL domain-like"/>
    <property type="match status" value="1"/>
</dbReference>
<name>A0A1I0FSJ5_9FIRM</name>
<feature type="domain" description="EAL" evidence="2">
    <location>
        <begin position="636"/>
        <end position="890"/>
    </location>
</feature>
<proteinExistence type="predicted"/>
<dbReference type="InterPro" id="IPR000014">
    <property type="entry name" value="PAS"/>
</dbReference>
<dbReference type="PANTHER" id="PTHR44757">
    <property type="entry name" value="DIGUANYLATE CYCLASE DGCP"/>
    <property type="match status" value="1"/>
</dbReference>
<evidence type="ECO:0000259" key="3">
    <source>
        <dbReference type="PROSITE" id="PS50887"/>
    </source>
</evidence>
<dbReference type="NCBIfam" id="TIGR00229">
    <property type="entry name" value="sensory_box"/>
    <property type="match status" value="1"/>
</dbReference>
<dbReference type="Pfam" id="PF00563">
    <property type="entry name" value="EAL"/>
    <property type="match status" value="1"/>
</dbReference>
<dbReference type="SMART" id="SM00052">
    <property type="entry name" value="EAL"/>
    <property type="match status" value="1"/>
</dbReference>
<evidence type="ECO:0000259" key="1">
    <source>
        <dbReference type="PROSITE" id="PS50112"/>
    </source>
</evidence>
<gene>
    <name evidence="4" type="ORF">SAMN05216313_109144</name>
</gene>
<dbReference type="NCBIfam" id="TIGR00254">
    <property type="entry name" value="GGDEF"/>
    <property type="match status" value="2"/>
</dbReference>
<feature type="domain" description="GGDEF" evidence="3">
    <location>
        <begin position="495"/>
        <end position="627"/>
    </location>
</feature>
<dbReference type="STRING" id="460384.SAMN05216313_109144"/>
<dbReference type="InterPro" id="IPR000160">
    <property type="entry name" value="GGDEF_dom"/>
</dbReference>
<dbReference type="InterPro" id="IPR043128">
    <property type="entry name" value="Rev_trsase/Diguanyl_cyclase"/>
</dbReference>
<dbReference type="PROSITE" id="PS50112">
    <property type="entry name" value="PAS"/>
    <property type="match status" value="1"/>
</dbReference>
<dbReference type="Gene3D" id="3.20.20.450">
    <property type="entry name" value="EAL domain"/>
    <property type="match status" value="1"/>
</dbReference>
<evidence type="ECO:0000313" key="4">
    <source>
        <dbReference type="EMBL" id="SET61140.1"/>
    </source>
</evidence>
<dbReference type="PROSITE" id="PS50887">
    <property type="entry name" value="GGDEF"/>
    <property type="match status" value="2"/>
</dbReference>
<dbReference type="Pfam" id="PF08447">
    <property type="entry name" value="PAS_3"/>
    <property type="match status" value="1"/>
</dbReference>
<dbReference type="PANTHER" id="PTHR44757:SF2">
    <property type="entry name" value="BIOFILM ARCHITECTURE MAINTENANCE PROTEIN MBAA"/>
    <property type="match status" value="1"/>
</dbReference>
<accession>A0A1I0FSJ5</accession>
<dbReference type="Pfam" id="PF00990">
    <property type="entry name" value="GGDEF"/>
    <property type="match status" value="2"/>
</dbReference>
<dbReference type="Gene3D" id="3.30.450.20">
    <property type="entry name" value="PAS domain"/>
    <property type="match status" value="1"/>
</dbReference>
<reference evidence="5" key="1">
    <citation type="submission" date="2016-10" db="EMBL/GenBank/DDBJ databases">
        <authorList>
            <person name="Varghese N."/>
            <person name="Submissions S."/>
        </authorList>
    </citation>
    <scope>NUCLEOTIDE SEQUENCE [LARGE SCALE GENOMIC DNA]</scope>
    <source>
        <strain evidence="5">NLAE-zl-G277</strain>
    </source>
</reference>
<dbReference type="InterPro" id="IPR035919">
    <property type="entry name" value="EAL_sf"/>
</dbReference>
<protein>
    <submittedName>
        <fullName evidence="4">PAS domain S-box-containing protein/diguanylate cyclase (GGDEF) domain-containing protein</fullName>
    </submittedName>
</protein>
<dbReference type="InterPro" id="IPR029787">
    <property type="entry name" value="Nucleotide_cyclase"/>
</dbReference>
<dbReference type="InterPro" id="IPR001633">
    <property type="entry name" value="EAL_dom"/>
</dbReference>
<dbReference type="EMBL" id="FOIM01000009">
    <property type="protein sequence ID" value="SET61140.1"/>
    <property type="molecule type" value="Genomic_DNA"/>
</dbReference>
<dbReference type="Gene3D" id="3.30.70.270">
    <property type="match status" value="2"/>
</dbReference>
<organism evidence="4 5">
    <name type="scientific">Enterocloster lavalensis</name>
    <dbReference type="NCBI Taxonomy" id="460384"/>
    <lineage>
        <taxon>Bacteria</taxon>
        <taxon>Bacillati</taxon>
        <taxon>Bacillota</taxon>
        <taxon>Clostridia</taxon>
        <taxon>Lachnospirales</taxon>
        <taxon>Lachnospiraceae</taxon>
        <taxon>Enterocloster</taxon>
    </lineage>
</organism>
<sequence>MVTAGPAFPGPIFLESNRVGRRICGTARNASHAPKRAGDGRNMQELDRAFLLAALDGLNTNIYITDTVTNRIVYANENMKRIFGLEEPEGRICWEVLQDGMDGVCPFCRIRRLQAMGGEQSCVWDEMNTLTGRTYKNFDCLIRWEGRDYYVQNSIDVTEYRKLTEEAGLDELTQMMNRRAGKAMMETALKAAREAKRQMAVVLLDINELKRINDLYGHSEGDRLLQYVSAVLQPRLRTGDLMFRLSGDEFVLILSGEDKNSAAQRIAQAQKAIADQREQNGIFYEASFSFGVTEAYPEDRCTVDELISQADRLMYLNKRDYHIRRARERLQENGSRSGDPGQFEYDKDHLFDALSAGTDDYLFIGNLKTGCFRYSPHMVEEFGLPGEVVENAAAFWGNIIHPDDEQYFLESNQEIADGREEYHNIEYRARNVRGSWIWLRCRGRMTRDENGEPEMFAGMITNLGKHSQIDHMTGLYNRFEFEGNIKKYMMDERVEGLGIMILDMDAFKNINDLYDRSFGDEVLRLTGRKIAAVLPENAGIYRLDGDEFGIIVLGGDEEQCSDLYNRIQYQFARQQEYGGRKFFCTVSAGLAFYPKDGDNYLELLKYANYSLEHSKVLGKNRSTVFSRSILWEKERRLKMAELLRESIDRGFAGFSVCYQPQVRAISGRLYGAEALARWHCSEFGDVSPVEFIPILEQTGLIGRLGEWVFRSAARQCSLWRRFDPDFTVSVNLSYVELMERDIFPVVMGALEEFGLPPANVTLELTESCMVKEDKQVNKIMGRFREAGLKVAMDDFGTGYSSLYSLKNIPADVVKIDRSFVTGITQVGFNATLIRSVAQLCGQVDMRVCVEGVETEAEHSAVKGMGVELIQGYYFGRPMLPELFEQKFMGT</sequence>
<dbReference type="SMART" id="SM00091">
    <property type="entry name" value="PAS"/>
    <property type="match status" value="2"/>
</dbReference>
<dbReference type="InterPro" id="IPR035965">
    <property type="entry name" value="PAS-like_dom_sf"/>
</dbReference>
<dbReference type="InterPro" id="IPR052155">
    <property type="entry name" value="Biofilm_reg_signaling"/>
</dbReference>
<dbReference type="AlphaFoldDB" id="A0A1I0FSJ5"/>